<dbReference type="InterPro" id="IPR018215">
    <property type="entry name" value="ClpP_Ser_AS"/>
</dbReference>
<dbReference type="Pfam" id="PF00574">
    <property type="entry name" value="CLP_protease"/>
    <property type="match status" value="1"/>
</dbReference>
<keyword evidence="5" id="KW-0720">Serine protease</keyword>
<feature type="compositionally biased region" description="Basic residues" evidence="8">
    <location>
        <begin position="1"/>
        <end position="11"/>
    </location>
</feature>
<evidence type="ECO:0000256" key="1">
    <source>
        <dbReference type="ARBA" id="ARBA00007039"/>
    </source>
</evidence>
<evidence type="ECO:0000256" key="6">
    <source>
        <dbReference type="PROSITE-ProRule" id="PRU10085"/>
    </source>
</evidence>
<evidence type="ECO:0000256" key="7">
    <source>
        <dbReference type="RuleBase" id="RU003567"/>
    </source>
</evidence>
<dbReference type="InterPro" id="IPR001907">
    <property type="entry name" value="ClpP"/>
</dbReference>
<dbReference type="PANTHER" id="PTHR10381">
    <property type="entry name" value="ATP-DEPENDENT CLP PROTEASE PROTEOLYTIC SUBUNIT"/>
    <property type="match status" value="1"/>
</dbReference>
<dbReference type="PRINTS" id="PR00127">
    <property type="entry name" value="CLPPROTEASEP"/>
</dbReference>
<dbReference type="CDD" id="cd07017">
    <property type="entry name" value="S14_ClpP_2"/>
    <property type="match status" value="1"/>
</dbReference>
<dbReference type="Proteomes" id="UP000525078">
    <property type="component" value="Unassembled WGS sequence"/>
</dbReference>
<feature type="active site" evidence="6">
    <location>
        <position position="345"/>
    </location>
</feature>
<evidence type="ECO:0000256" key="3">
    <source>
        <dbReference type="ARBA" id="ARBA00022670"/>
    </source>
</evidence>
<dbReference type="AlphaFoldDB" id="A0A7J6ERZ3"/>
<keyword evidence="2" id="KW-0934">Plastid</keyword>
<dbReference type="SUPFAM" id="SSF52096">
    <property type="entry name" value="ClpP/crotonase"/>
    <property type="match status" value="1"/>
</dbReference>
<dbReference type="GO" id="GO:0009368">
    <property type="term" value="C:endopeptidase Clp complex"/>
    <property type="evidence" value="ECO:0007669"/>
    <property type="project" value="TreeGrafter"/>
</dbReference>
<dbReference type="PANTHER" id="PTHR10381:SF15">
    <property type="entry name" value="CHLOROPLASTIC ATP-DEPENDENT CLP PROTEASE PROTEOLYTIC SUBUNIT 1"/>
    <property type="match status" value="1"/>
</dbReference>
<evidence type="ECO:0000256" key="2">
    <source>
        <dbReference type="ARBA" id="ARBA00022640"/>
    </source>
</evidence>
<evidence type="ECO:0000313" key="10">
    <source>
        <dbReference type="Proteomes" id="UP000525078"/>
    </source>
</evidence>
<dbReference type="GO" id="GO:0009532">
    <property type="term" value="C:plastid stroma"/>
    <property type="evidence" value="ECO:0007669"/>
    <property type="project" value="UniProtKB-ARBA"/>
</dbReference>
<evidence type="ECO:0000313" key="9">
    <source>
        <dbReference type="EMBL" id="KAF4361214.1"/>
    </source>
</evidence>
<dbReference type="PROSITE" id="PS00381">
    <property type="entry name" value="CLP_PROTEASE_SER"/>
    <property type="match status" value="1"/>
</dbReference>
<keyword evidence="3" id="KW-0645">Protease</keyword>
<reference evidence="9 10" key="1">
    <citation type="journal article" date="2020" name="bioRxiv">
        <title>Sequence and annotation of 42 cannabis genomes reveals extensive copy number variation in cannabinoid synthesis and pathogen resistance genes.</title>
        <authorList>
            <person name="Mckernan K.J."/>
            <person name="Helbert Y."/>
            <person name="Kane L.T."/>
            <person name="Ebling H."/>
            <person name="Zhang L."/>
            <person name="Liu B."/>
            <person name="Eaton Z."/>
            <person name="Mclaughlin S."/>
            <person name="Kingan S."/>
            <person name="Baybayan P."/>
            <person name="Concepcion G."/>
            <person name="Jordan M."/>
            <person name="Riva A."/>
            <person name="Barbazuk W."/>
            <person name="Harkins T."/>
        </authorList>
    </citation>
    <scope>NUCLEOTIDE SEQUENCE [LARGE SCALE GENOMIC DNA]</scope>
    <source>
        <strain evidence="10">cv. Jamaican Lion 4</strain>
        <tissue evidence="9">Leaf</tissue>
    </source>
</reference>
<name>A0A7J6ERZ3_CANSA</name>
<sequence>MAGKIKSKGKKTGPSSSDRVIKTRSMDALIGIQELEIDEDAYEIEDLKQSDEAMEQYLDDVPSPVSEVHPDFSDWLTGANRASQDVRMGKNPSPPILRSNVAPKLKRLKPVLKLINQEGFSDIQKADMIARNDLIAAQAAMTKNPLSLQLMAAEQEANKRYNEVHKAFSMFMSQKAKLNWASYGDENSAFFHASLRSRRIQNKIFSIEDEHGTWFDSPDDVQNAFLSYYEKLLGTSMQNRRKLPWCIIYGVHAMMCYGTKKQWQTTVIVNRVQQESKRRIVGVWPSKAKDEDKNWVLNFIEDDTKDLYLFINSPDGWVILGLVIYDTMQFFQPDVQTICMGLAASMGSFILVGGEITKRLAFPHAWCQ</sequence>
<protein>
    <recommendedName>
        <fullName evidence="7">ATP-dependent Clp protease proteolytic subunit</fullName>
    </recommendedName>
</protein>
<dbReference type="GO" id="GO:0051117">
    <property type="term" value="F:ATPase binding"/>
    <property type="evidence" value="ECO:0007669"/>
    <property type="project" value="TreeGrafter"/>
</dbReference>
<dbReference type="GO" id="GO:0006515">
    <property type="term" value="P:protein quality control for misfolded or incompletely synthesized proteins"/>
    <property type="evidence" value="ECO:0007669"/>
    <property type="project" value="TreeGrafter"/>
</dbReference>
<dbReference type="InterPro" id="IPR029045">
    <property type="entry name" value="ClpP/crotonase-like_dom_sf"/>
</dbReference>
<proteinExistence type="inferred from homology"/>
<organism evidence="9 10">
    <name type="scientific">Cannabis sativa</name>
    <name type="common">Hemp</name>
    <name type="synonym">Marijuana</name>
    <dbReference type="NCBI Taxonomy" id="3483"/>
    <lineage>
        <taxon>Eukaryota</taxon>
        <taxon>Viridiplantae</taxon>
        <taxon>Streptophyta</taxon>
        <taxon>Embryophyta</taxon>
        <taxon>Tracheophyta</taxon>
        <taxon>Spermatophyta</taxon>
        <taxon>Magnoliopsida</taxon>
        <taxon>eudicotyledons</taxon>
        <taxon>Gunneridae</taxon>
        <taxon>Pentapetalae</taxon>
        <taxon>rosids</taxon>
        <taxon>fabids</taxon>
        <taxon>Rosales</taxon>
        <taxon>Cannabaceae</taxon>
        <taxon>Cannabis</taxon>
    </lineage>
</organism>
<comment type="catalytic activity">
    <reaction evidence="6">
        <text>Hydrolysis of proteins to small peptides in the presence of ATP and magnesium. alpha-casein is the usual test substrate. In the absence of ATP, only oligopeptides shorter than five residues are hydrolyzed (such as succinyl-Leu-Tyr-|-NHMec, and Leu-Tyr-Leu-|-Tyr-Trp, in which cleavage of the -Tyr-|-Leu- and -Tyr-|-Trp bonds also occurs).</text>
        <dbReference type="EC" id="3.4.21.92"/>
    </reaction>
</comment>
<dbReference type="GO" id="GO:0004252">
    <property type="term" value="F:serine-type endopeptidase activity"/>
    <property type="evidence" value="ECO:0007669"/>
    <property type="project" value="InterPro"/>
</dbReference>
<keyword evidence="4" id="KW-0378">Hydrolase</keyword>
<evidence type="ECO:0000256" key="4">
    <source>
        <dbReference type="ARBA" id="ARBA00022801"/>
    </source>
</evidence>
<comment type="caution">
    <text evidence="9">The sequence shown here is derived from an EMBL/GenBank/DDBJ whole genome shotgun (WGS) entry which is preliminary data.</text>
</comment>
<accession>A0A7J6ERZ3</accession>
<feature type="region of interest" description="Disordered" evidence="8">
    <location>
        <begin position="1"/>
        <end position="21"/>
    </location>
</feature>
<dbReference type="Gene3D" id="3.90.226.10">
    <property type="entry name" value="2-enoyl-CoA Hydratase, Chain A, domain 1"/>
    <property type="match status" value="1"/>
</dbReference>
<dbReference type="EMBL" id="JAATIP010000194">
    <property type="protein sequence ID" value="KAF4361214.1"/>
    <property type="molecule type" value="Genomic_DNA"/>
</dbReference>
<dbReference type="GO" id="GO:0004176">
    <property type="term" value="F:ATP-dependent peptidase activity"/>
    <property type="evidence" value="ECO:0007669"/>
    <property type="project" value="InterPro"/>
</dbReference>
<evidence type="ECO:0000256" key="8">
    <source>
        <dbReference type="SAM" id="MobiDB-lite"/>
    </source>
</evidence>
<evidence type="ECO:0000256" key="5">
    <source>
        <dbReference type="ARBA" id="ARBA00022825"/>
    </source>
</evidence>
<dbReference type="InterPro" id="IPR023562">
    <property type="entry name" value="ClpP/TepA"/>
</dbReference>
<gene>
    <name evidence="9" type="ORF">F8388_011205</name>
</gene>
<comment type="similarity">
    <text evidence="1 7">Belongs to the peptidase S14 family.</text>
</comment>